<keyword evidence="2" id="KW-1185">Reference proteome</keyword>
<dbReference type="EMBL" id="RKST01000049">
    <property type="protein sequence ID" value="RUM95344.1"/>
    <property type="molecule type" value="Genomic_DNA"/>
</dbReference>
<evidence type="ECO:0000313" key="2">
    <source>
        <dbReference type="Proteomes" id="UP000281647"/>
    </source>
</evidence>
<dbReference type="Proteomes" id="UP000281647">
    <property type="component" value="Unassembled WGS sequence"/>
</dbReference>
<sequence>MRVENVQTSGQNENGFLHLCTFTLELTSEVKLFGLRLIEAPDGNLVVQSALTMSGAKAYSLSPMVRQQIALLAYEAWKGAAMKKFSRLANL</sequence>
<accession>A0A432UZG6</accession>
<dbReference type="AlphaFoldDB" id="A0A432UZG6"/>
<dbReference type="RefSeq" id="WP_128628729.1">
    <property type="nucleotide sequence ID" value="NZ_RKST01000049.1"/>
</dbReference>
<comment type="caution">
    <text evidence="1">The sequence shown here is derived from an EMBL/GenBank/DDBJ whole genome shotgun (WGS) entry which is preliminary data.</text>
</comment>
<dbReference type="OrthoDB" id="8083719at2"/>
<evidence type="ECO:0000313" key="1">
    <source>
        <dbReference type="EMBL" id="RUM95344.1"/>
    </source>
</evidence>
<name>A0A432UZG6_9HYPH</name>
<reference evidence="1 2" key="1">
    <citation type="submission" date="2018-11" db="EMBL/GenBank/DDBJ databases">
        <title>Pseudaminobacter arsenicus sp. nov., an arsenic-resistant bacterium isolated from arsenic-rich aquifers.</title>
        <authorList>
            <person name="Mu Y."/>
        </authorList>
    </citation>
    <scope>NUCLEOTIDE SEQUENCE [LARGE SCALE GENOMIC DNA]</scope>
    <source>
        <strain evidence="1 2">CB3</strain>
    </source>
</reference>
<organism evidence="1 2">
    <name type="scientific">Borborobacter arsenicus</name>
    <dbReference type="NCBI Taxonomy" id="1851146"/>
    <lineage>
        <taxon>Bacteria</taxon>
        <taxon>Pseudomonadati</taxon>
        <taxon>Pseudomonadota</taxon>
        <taxon>Alphaproteobacteria</taxon>
        <taxon>Hyphomicrobiales</taxon>
        <taxon>Phyllobacteriaceae</taxon>
        <taxon>Borborobacter</taxon>
    </lineage>
</organism>
<protein>
    <submittedName>
        <fullName evidence="1">Uncharacterized protein</fullName>
    </submittedName>
</protein>
<proteinExistence type="predicted"/>
<gene>
    <name evidence="1" type="ORF">EET67_23855</name>
</gene>